<name>A0A2G5HLN8_CERBT</name>
<gene>
    <name evidence="1" type="ORF">CB0940_04794</name>
    <name evidence="2" type="ORF">RHO25_006700</name>
</gene>
<dbReference type="Proteomes" id="UP001302367">
    <property type="component" value="Chromosome 4"/>
</dbReference>
<evidence type="ECO:0000313" key="3">
    <source>
        <dbReference type="Proteomes" id="UP000230605"/>
    </source>
</evidence>
<reference evidence="2 4" key="2">
    <citation type="submission" date="2023-09" db="EMBL/GenBank/DDBJ databases">
        <title>Complete-Gapless Cercospora beticola genome.</title>
        <authorList>
            <person name="Wyatt N.A."/>
            <person name="Spanner R.E."/>
            <person name="Bolton M.D."/>
        </authorList>
    </citation>
    <scope>NUCLEOTIDE SEQUENCE [LARGE SCALE GENOMIC DNA]</scope>
    <source>
        <strain evidence="2">Cb09-40</strain>
    </source>
</reference>
<reference evidence="1 3" key="1">
    <citation type="submission" date="2015-10" db="EMBL/GenBank/DDBJ databases">
        <title>The cercosporin biosynthetic gene cluster was horizontally transferred to several fungal lineages and shown to be expanded in Cercospora beticola based on microsynteny with recipient genomes.</title>
        <authorList>
            <person name="De Jonge R."/>
            <person name="Ebert M.K."/>
            <person name="Suttle J.C."/>
            <person name="Jurick Ii W.M."/>
            <person name="Secor G.A."/>
            <person name="Thomma B.P."/>
            <person name="Van De Peer Y."/>
            <person name="Bolton M.D."/>
        </authorList>
    </citation>
    <scope>NUCLEOTIDE SEQUENCE [LARGE SCALE GENOMIC DNA]</scope>
    <source>
        <strain evidence="1 3">09-40</strain>
    </source>
</reference>
<accession>A0A2G5HLN8</accession>
<dbReference type="EMBL" id="CP134187">
    <property type="protein sequence ID" value="WPB02066.1"/>
    <property type="molecule type" value="Genomic_DNA"/>
</dbReference>
<organism evidence="1 3">
    <name type="scientific">Cercospora beticola</name>
    <name type="common">Sugarbeet leaf spot fungus</name>
    <dbReference type="NCBI Taxonomy" id="122368"/>
    <lineage>
        <taxon>Eukaryota</taxon>
        <taxon>Fungi</taxon>
        <taxon>Dikarya</taxon>
        <taxon>Ascomycota</taxon>
        <taxon>Pezizomycotina</taxon>
        <taxon>Dothideomycetes</taxon>
        <taxon>Dothideomycetidae</taxon>
        <taxon>Mycosphaerellales</taxon>
        <taxon>Mycosphaerellaceae</taxon>
        <taxon>Cercospora</taxon>
    </lineage>
</organism>
<sequence length="175" mass="18957">MDNGAALVDMFTLLHNRTSPAPGNISGQRLLDLVVAIDGYDAKDALAHLLQTIVANVNTDETCGCHRELAITILDALTDYGLYTPMIASTHWQTSAMRSAPLRCQNQSDAPSLGQSTWKRARGMLGSGTIPCVSKAMPCAFSCIRRGYSITCCGDCALLDEEIENMSRHTGEELY</sequence>
<protein>
    <submittedName>
        <fullName evidence="1">Uncharacterized protein</fullName>
    </submittedName>
</protein>
<dbReference type="AlphaFoldDB" id="A0A2G5HLN8"/>
<evidence type="ECO:0000313" key="2">
    <source>
        <dbReference type="EMBL" id="WPB02066.1"/>
    </source>
</evidence>
<dbReference type="EMBL" id="LKMD01000105">
    <property type="protein sequence ID" value="PIA93122.1"/>
    <property type="molecule type" value="Genomic_DNA"/>
</dbReference>
<keyword evidence="4" id="KW-1185">Reference proteome</keyword>
<proteinExistence type="predicted"/>
<dbReference type="Proteomes" id="UP000230605">
    <property type="component" value="Chromosome 4"/>
</dbReference>
<evidence type="ECO:0000313" key="1">
    <source>
        <dbReference type="EMBL" id="PIA93122.1"/>
    </source>
</evidence>
<evidence type="ECO:0000313" key="4">
    <source>
        <dbReference type="Proteomes" id="UP001302367"/>
    </source>
</evidence>